<keyword evidence="6 11" id="KW-0472">Membrane</keyword>
<feature type="transmembrane region" description="Helical" evidence="11">
    <location>
        <begin position="107"/>
        <end position="127"/>
    </location>
</feature>
<dbReference type="PANTHER" id="PTHR37461">
    <property type="entry name" value="ANTI-SIGMA-K FACTOR RSKA"/>
    <property type="match status" value="1"/>
</dbReference>
<feature type="domain" description="Anti-sigma K factor RskA C-terminal" evidence="12">
    <location>
        <begin position="109"/>
        <end position="270"/>
    </location>
</feature>
<protein>
    <recommendedName>
        <fullName evidence="8">Regulator of SigK</fullName>
    </recommendedName>
    <alternativeName>
        <fullName evidence="7">Sigma-K anti-sigma factor RskA</fullName>
    </alternativeName>
</protein>
<comment type="caution">
    <text evidence="13">The sequence shown here is derived from an EMBL/GenBank/DDBJ whole genome shotgun (WGS) entry which is preliminary data.</text>
</comment>
<feature type="region of interest" description="Disordered" evidence="10">
    <location>
        <begin position="76"/>
        <end position="95"/>
    </location>
</feature>
<evidence type="ECO:0000256" key="2">
    <source>
        <dbReference type="ARBA" id="ARBA00004236"/>
    </source>
</evidence>
<dbReference type="GO" id="GO:0016989">
    <property type="term" value="F:sigma factor antagonist activity"/>
    <property type="evidence" value="ECO:0007669"/>
    <property type="project" value="TreeGrafter"/>
</dbReference>
<dbReference type="Gene3D" id="1.10.10.1320">
    <property type="entry name" value="Anti-sigma factor, zinc-finger domain"/>
    <property type="match status" value="1"/>
</dbReference>
<dbReference type="InterPro" id="IPR041916">
    <property type="entry name" value="Anti_sigma_zinc_sf"/>
</dbReference>
<gene>
    <name evidence="13" type="ORF">G3570_11385</name>
</gene>
<keyword evidence="5 11" id="KW-1133">Transmembrane helix</keyword>
<dbReference type="Proteomes" id="UP000473278">
    <property type="component" value="Unassembled WGS sequence"/>
</dbReference>
<keyword evidence="3" id="KW-1003">Cell membrane</keyword>
<evidence type="ECO:0000256" key="3">
    <source>
        <dbReference type="ARBA" id="ARBA00022475"/>
    </source>
</evidence>
<dbReference type="InterPro" id="IPR051474">
    <property type="entry name" value="Anti-sigma-K/W_factor"/>
</dbReference>
<keyword evidence="9" id="KW-0175">Coiled coil</keyword>
<feature type="coiled-coil region" evidence="9">
    <location>
        <begin position="28"/>
        <end position="55"/>
    </location>
</feature>
<dbReference type="AlphaFoldDB" id="A0A6M1SPD9"/>
<comment type="subcellular location">
    <subcellularLocation>
        <location evidence="2">Cell membrane</location>
    </subcellularLocation>
    <subcellularLocation>
        <location evidence="1">Membrane</location>
        <topology evidence="1">Single-pass membrane protein</topology>
    </subcellularLocation>
</comment>
<name>A0A6M1SPD9_9BACT</name>
<proteinExistence type="predicted"/>
<dbReference type="EMBL" id="JAALLT010000003">
    <property type="protein sequence ID" value="NGP77241.1"/>
    <property type="molecule type" value="Genomic_DNA"/>
</dbReference>
<dbReference type="InterPro" id="IPR018764">
    <property type="entry name" value="RskA_C"/>
</dbReference>
<dbReference type="Pfam" id="PF10099">
    <property type="entry name" value="RskA_C"/>
    <property type="match status" value="1"/>
</dbReference>
<evidence type="ECO:0000256" key="4">
    <source>
        <dbReference type="ARBA" id="ARBA00022692"/>
    </source>
</evidence>
<evidence type="ECO:0000313" key="13">
    <source>
        <dbReference type="EMBL" id="NGP77241.1"/>
    </source>
</evidence>
<evidence type="ECO:0000256" key="9">
    <source>
        <dbReference type="SAM" id="Coils"/>
    </source>
</evidence>
<organism evidence="13 14">
    <name type="scientific">Halalkalibaculum roseum</name>
    <dbReference type="NCBI Taxonomy" id="2709311"/>
    <lineage>
        <taxon>Bacteria</taxon>
        <taxon>Pseudomonadati</taxon>
        <taxon>Balneolota</taxon>
        <taxon>Balneolia</taxon>
        <taxon>Balneolales</taxon>
        <taxon>Balneolaceae</taxon>
        <taxon>Halalkalibaculum</taxon>
    </lineage>
</organism>
<feature type="coiled-coil region" evidence="9">
    <location>
        <begin position="133"/>
        <end position="167"/>
    </location>
</feature>
<reference evidence="13 14" key="1">
    <citation type="submission" date="2020-02" db="EMBL/GenBank/DDBJ databases">
        <title>Balneolaceae bacterium YR4-1, complete genome.</title>
        <authorList>
            <person name="Li Y."/>
            <person name="Wu S."/>
        </authorList>
    </citation>
    <scope>NUCLEOTIDE SEQUENCE [LARGE SCALE GENOMIC DNA]</scope>
    <source>
        <strain evidence="13 14">YR4-1</strain>
    </source>
</reference>
<dbReference type="PANTHER" id="PTHR37461:SF1">
    <property type="entry name" value="ANTI-SIGMA-K FACTOR RSKA"/>
    <property type="match status" value="1"/>
</dbReference>
<evidence type="ECO:0000259" key="12">
    <source>
        <dbReference type="Pfam" id="PF10099"/>
    </source>
</evidence>
<dbReference type="GO" id="GO:0006417">
    <property type="term" value="P:regulation of translation"/>
    <property type="evidence" value="ECO:0007669"/>
    <property type="project" value="TreeGrafter"/>
</dbReference>
<evidence type="ECO:0000256" key="8">
    <source>
        <dbReference type="ARBA" id="ARBA00030803"/>
    </source>
</evidence>
<evidence type="ECO:0000256" key="11">
    <source>
        <dbReference type="SAM" id="Phobius"/>
    </source>
</evidence>
<evidence type="ECO:0000313" key="14">
    <source>
        <dbReference type="Proteomes" id="UP000473278"/>
    </source>
</evidence>
<keyword evidence="4 11" id="KW-0812">Transmembrane</keyword>
<evidence type="ECO:0000256" key="1">
    <source>
        <dbReference type="ARBA" id="ARBA00004167"/>
    </source>
</evidence>
<dbReference type="GO" id="GO:0005886">
    <property type="term" value="C:plasma membrane"/>
    <property type="evidence" value="ECO:0007669"/>
    <property type="project" value="UniProtKB-SubCell"/>
</dbReference>
<keyword evidence="14" id="KW-1185">Reference proteome</keyword>
<evidence type="ECO:0000256" key="5">
    <source>
        <dbReference type="ARBA" id="ARBA00022989"/>
    </source>
</evidence>
<evidence type="ECO:0000256" key="10">
    <source>
        <dbReference type="SAM" id="MobiDB-lite"/>
    </source>
</evidence>
<sequence>MTDEETNKQHFEELCAGYVLDALEPDEREEFEKLLDSASEEERKLYQRMRSAANQIAFSIEETEAPEVVRERILSQVRNGSGGNDKESISSIPQEEEEADGFDRATLAIAASFALLLVTLSLVFYSFNLSFEISSQEEVIQEQQATISELQNEIEQKEELLSILESREVDLILMSGMEANPNGYGKVIWDAESNRALLQVSNLPAVPSDKDYQLWIIKNNKPVSAGVFAVNDPAKDSFFKIEEMDGPEQSADAFAITMEPKGGMPQPTGDMYLMGNRINN</sequence>
<evidence type="ECO:0000256" key="7">
    <source>
        <dbReference type="ARBA" id="ARBA00029829"/>
    </source>
</evidence>
<evidence type="ECO:0000256" key="6">
    <source>
        <dbReference type="ARBA" id="ARBA00023136"/>
    </source>
</evidence>
<accession>A0A6M1SPD9</accession>
<dbReference type="RefSeq" id="WP_165142380.1">
    <property type="nucleotide sequence ID" value="NZ_JAALLT010000003.1"/>
</dbReference>